<feature type="transmembrane region" description="Helical" evidence="7">
    <location>
        <begin position="364"/>
        <end position="384"/>
    </location>
</feature>
<dbReference type="InterPro" id="IPR052031">
    <property type="entry name" value="Membrane_Transporter-Flippase"/>
</dbReference>
<keyword evidence="5 7" id="KW-1133">Transmembrane helix</keyword>
<feature type="transmembrane region" description="Helical" evidence="7">
    <location>
        <begin position="60"/>
        <end position="80"/>
    </location>
</feature>
<keyword evidence="6 7" id="KW-0472">Membrane</keyword>
<dbReference type="Pfam" id="PF01554">
    <property type="entry name" value="MatE"/>
    <property type="match status" value="2"/>
</dbReference>
<evidence type="ECO:0000256" key="3">
    <source>
        <dbReference type="ARBA" id="ARBA00022475"/>
    </source>
</evidence>
<proteinExistence type="predicted"/>
<keyword evidence="9" id="KW-1185">Reference proteome</keyword>
<sequence length="500" mass="51405">MSPWIRVRAPPACRYRFRVPFPPPATARHKRPTAAVGPVRSPFRSRDELEFTSGSVGWPLYHLALPVVVTTLLQTVYNLTDTFWVGRYGSPELAALTFSFPLVFLFVALGSGVSTAGRVLVAQYEGAGQGSRASFAAGQALVFSALAALVVAAIGIVGIAPLFRAMGAAPGTRDLALGYMQYILAGLPLLFLAYTFSALLQGYGDALTPLLVVLGSVLLNLVLDPLLIFGVGPVPRLGLEGAAIATLGSRGVAAVAGVGLLLSGRVEPSVRLGDLRPEPSFLGTVARVGVPASLETAAIAVSVTASLFIVGRFDAPVVAGFGIGERVTSLMFLPAVGVSASTITMVGQNLGAGEAARARRAARLAVAVPFVGLTAVGLVVVAFAEPIAGVFTTDPDVVAPAAEFLAVIGPAYGAEAAARVYSGVFRGGGRTDVAMVVTGTTFIPVRLGIALALTGPLGYGPTGVWLGYALSGVFGAGLGLVVARLLPWDEAIVDREDPED</sequence>
<dbReference type="InParanoid" id="A0A554NA91"/>
<evidence type="ECO:0000256" key="4">
    <source>
        <dbReference type="ARBA" id="ARBA00022692"/>
    </source>
</evidence>
<feature type="transmembrane region" description="Helical" evidence="7">
    <location>
        <begin position="433"/>
        <end position="453"/>
    </location>
</feature>
<protein>
    <submittedName>
        <fullName evidence="8">MATE family efflux transporter</fullName>
    </submittedName>
</protein>
<feature type="transmembrane region" description="Helical" evidence="7">
    <location>
        <begin position="241"/>
        <end position="263"/>
    </location>
</feature>
<organism evidence="8 9">
    <name type="scientific">Haloglomus irregulare</name>
    <dbReference type="NCBI Taxonomy" id="2234134"/>
    <lineage>
        <taxon>Archaea</taxon>
        <taxon>Methanobacteriati</taxon>
        <taxon>Methanobacteriota</taxon>
        <taxon>Stenosarchaea group</taxon>
        <taxon>Halobacteria</taxon>
        <taxon>Halobacteriales</taxon>
        <taxon>Natronomonadaceae</taxon>
        <taxon>Haloglomus</taxon>
    </lineage>
</organism>
<dbReference type="NCBIfam" id="TIGR00797">
    <property type="entry name" value="matE"/>
    <property type="match status" value="1"/>
</dbReference>
<dbReference type="FunCoup" id="A0A554NA91">
    <property type="interactions" value="51"/>
</dbReference>
<evidence type="ECO:0000256" key="5">
    <source>
        <dbReference type="ARBA" id="ARBA00022989"/>
    </source>
</evidence>
<feature type="transmembrane region" description="Helical" evidence="7">
    <location>
        <begin position="179"/>
        <end position="200"/>
    </location>
</feature>
<keyword evidence="4 7" id="KW-0812">Transmembrane</keyword>
<dbReference type="PIRSF" id="PIRSF006603">
    <property type="entry name" value="DinF"/>
    <property type="match status" value="1"/>
</dbReference>
<dbReference type="Proteomes" id="UP000319894">
    <property type="component" value="Unassembled WGS sequence"/>
</dbReference>
<feature type="transmembrane region" description="Helical" evidence="7">
    <location>
        <begin position="330"/>
        <end position="352"/>
    </location>
</feature>
<feature type="transmembrane region" description="Helical" evidence="7">
    <location>
        <begin position="404"/>
        <end position="421"/>
    </location>
</feature>
<evidence type="ECO:0000313" key="8">
    <source>
        <dbReference type="EMBL" id="TSD14317.1"/>
    </source>
</evidence>
<gene>
    <name evidence="8" type="ORF">DP107_08695</name>
</gene>
<reference evidence="8 9" key="1">
    <citation type="submission" date="2018-06" db="EMBL/GenBank/DDBJ databases">
        <title>Natronomonas sp. F16-60 a new haloarchaeon isolated from a solar saltern of Isla Cristina, Huelva, Spain.</title>
        <authorList>
            <person name="Duran-Viseras A."/>
            <person name="Sanchez-Porro C."/>
            <person name="Ventosa A."/>
        </authorList>
    </citation>
    <scope>NUCLEOTIDE SEQUENCE [LARGE SCALE GENOMIC DNA]</scope>
    <source>
        <strain evidence="8 9">F16-60</strain>
    </source>
</reference>
<dbReference type="GO" id="GO:0015297">
    <property type="term" value="F:antiporter activity"/>
    <property type="evidence" value="ECO:0007669"/>
    <property type="project" value="InterPro"/>
</dbReference>
<dbReference type="EMBL" id="QMDX01000004">
    <property type="protein sequence ID" value="TSD14317.1"/>
    <property type="molecule type" value="Genomic_DNA"/>
</dbReference>
<evidence type="ECO:0000256" key="6">
    <source>
        <dbReference type="ARBA" id="ARBA00023136"/>
    </source>
</evidence>
<keyword evidence="3" id="KW-1003">Cell membrane</keyword>
<comment type="caution">
    <text evidence="8">The sequence shown here is derived from an EMBL/GenBank/DDBJ whole genome shotgun (WGS) entry which is preliminary data.</text>
</comment>
<feature type="transmembrane region" description="Helical" evidence="7">
    <location>
        <begin position="207"/>
        <end position="229"/>
    </location>
</feature>
<comment type="subcellular location">
    <subcellularLocation>
        <location evidence="1">Cell membrane</location>
        <topology evidence="1">Multi-pass membrane protein</topology>
    </subcellularLocation>
</comment>
<accession>A0A554NA91</accession>
<feature type="transmembrane region" description="Helical" evidence="7">
    <location>
        <begin position="284"/>
        <end position="310"/>
    </location>
</feature>
<dbReference type="PANTHER" id="PTHR43549">
    <property type="entry name" value="MULTIDRUG RESISTANCE PROTEIN YPNP-RELATED"/>
    <property type="match status" value="1"/>
</dbReference>
<dbReference type="InterPro" id="IPR002528">
    <property type="entry name" value="MATE_fam"/>
</dbReference>
<dbReference type="InterPro" id="IPR048279">
    <property type="entry name" value="MdtK-like"/>
</dbReference>
<evidence type="ECO:0000256" key="2">
    <source>
        <dbReference type="ARBA" id="ARBA00022448"/>
    </source>
</evidence>
<dbReference type="AlphaFoldDB" id="A0A554NA91"/>
<dbReference type="GO" id="GO:0005886">
    <property type="term" value="C:plasma membrane"/>
    <property type="evidence" value="ECO:0007669"/>
    <property type="project" value="UniProtKB-SubCell"/>
</dbReference>
<keyword evidence="2" id="KW-0813">Transport</keyword>
<dbReference type="PANTHER" id="PTHR43549:SF2">
    <property type="entry name" value="MULTIDRUG RESISTANCE PROTEIN NORM-RELATED"/>
    <property type="match status" value="1"/>
</dbReference>
<evidence type="ECO:0000256" key="7">
    <source>
        <dbReference type="SAM" id="Phobius"/>
    </source>
</evidence>
<evidence type="ECO:0000256" key="1">
    <source>
        <dbReference type="ARBA" id="ARBA00004651"/>
    </source>
</evidence>
<feature type="transmembrane region" description="Helical" evidence="7">
    <location>
        <begin position="133"/>
        <end position="159"/>
    </location>
</feature>
<name>A0A554NA91_9EURY</name>
<feature type="transmembrane region" description="Helical" evidence="7">
    <location>
        <begin position="465"/>
        <end position="486"/>
    </location>
</feature>
<dbReference type="GO" id="GO:0042910">
    <property type="term" value="F:xenobiotic transmembrane transporter activity"/>
    <property type="evidence" value="ECO:0007669"/>
    <property type="project" value="InterPro"/>
</dbReference>
<evidence type="ECO:0000313" key="9">
    <source>
        <dbReference type="Proteomes" id="UP000319894"/>
    </source>
</evidence>
<feature type="transmembrane region" description="Helical" evidence="7">
    <location>
        <begin position="100"/>
        <end position="121"/>
    </location>
</feature>